<reference evidence="3" key="1">
    <citation type="submission" date="2011-08" db="EMBL/GenBank/DDBJ databases">
        <authorList>
            <person name="Rombauts S."/>
        </authorList>
    </citation>
    <scope>NUCLEOTIDE SEQUENCE</scope>
    <source>
        <strain evidence="3">London</strain>
    </source>
</reference>
<dbReference type="HOGENOM" id="CLU_048807_0_0_1"/>
<reference evidence="2" key="2">
    <citation type="submission" date="2015-06" db="UniProtKB">
        <authorList>
            <consortium name="EnsemblMetazoa"/>
        </authorList>
    </citation>
    <scope>IDENTIFICATION</scope>
</reference>
<organism evidence="2 3">
    <name type="scientific">Tetranychus urticae</name>
    <name type="common">Two-spotted spider mite</name>
    <dbReference type="NCBI Taxonomy" id="32264"/>
    <lineage>
        <taxon>Eukaryota</taxon>
        <taxon>Metazoa</taxon>
        <taxon>Ecdysozoa</taxon>
        <taxon>Arthropoda</taxon>
        <taxon>Chelicerata</taxon>
        <taxon>Arachnida</taxon>
        <taxon>Acari</taxon>
        <taxon>Acariformes</taxon>
        <taxon>Trombidiformes</taxon>
        <taxon>Prostigmata</taxon>
        <taxon>Eleutherengona</taxon>
        <taxon>Raphignathae</taxon>
        <taxon>Tetranychoidea</taxon>
        <taxon>Tetranychidae</taxon>
        <taxon>Tetranychus</taxon>
    </lineage>
</organism>
<feature type="transmembrane region" description="Helical" evidence="1">
    <location>
        <begin position="128"/>
        <end position="151"/>
    </location>
</feature>
<feature type="transmembrane region" description="Helical" evidence="1">
    <location>
        <begin position="308"/>
        <end position="333"/>
    </location>
</feature>
<protein>
    <recommendedName>
        <fullName evidence="4">Gustatory receptor</fullName>
    </recommendedName>
</protein>
<dbReference type="EMBL" id="CAEY01000348">
    <property type="status" value="NOT_ANNOTATED_CDS"/>
    <property type="molecule type" value="Genomic_DNA"/>
</dbReference>
<feature type="transmembrane region" description="Helical" evidence="1">
    <location>
        <begin position="89"/>
        <end position="108"/>
    </location>
</feature>
<keyword evidence="1" id="KW-0812">Transmembrane</keyword>
<dbReference type="EnsemblMetazoa" id="tetur17g03070.1">
    <property type="protein sequence ID" value="tetur17g03070.1"/>
    <property type="gene ID" value="tetur17g03070"/>
</dbReference>
<evidence type="ECO:0000313" key="3">
    <source>
        <dbReference type="Proteomes" id="UP000015104"/>
    </source>
</evidence>
<dbReference type="Proteomes" id="UP000015104">
    <property type="component" value="Unassembled WGS sequence"/>
</dbReference>
<name>T1KQ69_TETUR</name>
<keyword evidence="3" id="KW-1185">Reference proteome</keyword>
<evidence type="ECO:0000256" key="1">
    <source>
        <dbReference type="SAM" id="Phobius"/>
    </source>
</evidence>
<dbReference type="AlphaFoldDB" id="T1KQ69"/>
<feature type="transmembrane region" description="Helical" evidence="1">
    <location>
        <begin position="420"/>
        <end position="439"/>
    </location>
</feature>
<proteinExistence type="predicted"/>
<accession>T1KQ69</accession>
<feature type="transmembrane region" description="Helical" evidence="1">
    <location>
        <begin position="345"/>
        <end position="363"/>
    </location>
</feature>
<evidence type="ECO:0000313" key="2">
    <source>
        <dbReference type="EnsemblMetazoa" id="tetur17g03070.1"/>
    </source>
</evidence>
<sequence length="443" mass="51685">MNNFLTFVDSFHLYDNLKLKISSQWRHYSPFRSKLINLLLGLPNHSLTPKDTIEQLVKFEKFSIICRAARFGFKQNVSHQSAKTDYFRLIMRVIGQINLIRFICIIVIDNEDYQLYLGDFAYKTNYRFIINFLVTIIYLIGAVNSECLVLFDKSGKFSVLAIYSSIIDHGFDPLILQMTKTQAIAFHRTIHILVTQLNRSFIFCCLFVKPCYFSILLFNPNFYLVKQLPYYSLAWSLVVVFVSFTMIGQYFAIFGYLFLTQAYSFYRLRSAIELSDSYRSSKFTNEFASTFIKYTFDSLNQFEKFSKLTGIIVFSVIAAIAFMGDLCIFYGFIMRFHSPLYANSTGSIGCIVFIVIGCLSLIAREFKIKMEHLNSHLQIIYRYNVLDVYNQFKLLQLMERLSEPKNGIQLGSITTIGKDFFMVFMMEIGSSLMLFTLNFKRYF</sequence>
<keyword evidence="1" id="KW-0472">Membrane</keyword>
<evidence type="ECO:0008006" key="4">
    <source>
        <dbReference type="Google" id="ProtNLM"/>
    </source>
</evidence>
<feature type="transmembrane region" description="Helical" evidence="1">
    <location>
        <begin position="230"/>
        <end position="259"/>
    </location>
</feature>
<keyword evidence="1" id="KW-1133">Transmembrane helix</keyword>
<feature type="transmembrane region" description="Helical" evidence="1">
    <location>
        <begin position="200"/>
        <end position="218"/>
    </location>
</feature>